<dbReference type="Proteomes" id="UP000005953">
    <property type="component" value="Unassembled WGS sequence"/>
</dbReference>
<keyword evidence="1" id="KW-0378">Hydrolase</keyword>
<dbReference type="OrthoDB" id="1495305at2"/>
<accession>A4BC12</accession>
<name>A4BC12_9GAMM</name>
<sequence length="131" mass="14867">MTDVAPTDIEIYVNKLNRDDAEAWLTTVFGTLQPQKKRKGMPKSAFPYVAQWHDTTFHLMIFEQVVPGYTSLWFDTTALPWPDDQACALAAADFFKKPARITAGSWATGSDPDAWIEIMPDGQSREIIWKE</sequence>
<dbReference type="STRING" id="314283.MED297_01710"/>
<proteinExistence type="predicted"/>
<dbReference type="RefSeq" id="WP_008046805.1">
    <property type="nucleotide sequence ID" value="NZ_CH724153.1"/>
</dbReference>
<evidence type="ECO:0000313" key="1">
    <source>
        <dbReference type="EMBL" id="EAR10497.1"/>
    </source>
</evidence>
<reference evidence="1 2" key="1">
    <citation type="submission" date="2006-02" db="EMBL/GenBank/DDBJ databases">
        <authorList>
            <person name="Pinhassi J."/>
            <person name="Pedros-Alio C."/>
            <person name="Ferriera S."/>
            <person name="Johnson J."/>
            <person name="Kravitz S."/>
            <person name="Halpern A."/>
            <person name="Remington K."/>
            <person name="Beeson K."/>
            <person name="Tran B."/>
            <person name="Rogers Y.-H."/>
            <person name="Friedman R."/>
            <person name="Venter J.C."/>
        </authorList>
    </citation>
    <scope>NUCLEOTIDE SEQUENCE [LARGE SCALE GENOMIC DNA]</scope>
    <source>
        <strain evidence="1 2">MED297</strain>
    </source>
</reference>
<comment type="caution">
    <text evidence="1">The sequence shown here is derived from an EMBL/GenBank/DDBJ whole genome shotgun (WGS) entry which is preliminary data.</text>
</comment>
<dbReference type="EMBL" id="AAOE01000004">
    <property type="protein sequence ID" value="EAR10497.1"/>
    <property type="molecule type" value="Genomic_DNA"/>
</dbReference>
<keyword evidence="2" id="KW-1185">Reference proteome</keyword>
<evidence type="ECO:0000313" key="2">
    <source>
        <dbReference type="Proteomes" id="UP000005953"/>
    </source>
</evidence>
<organism evidence="1 2">
    <name type="scientific">Reinekea blandensis MED297</name>
    <dbReference type="NCBI Taxonomy" id="314283"/>
    <lineage>
        <taxon>Bacteria</taxon>
        <taxon>Pseudomonadati</taxon>
        <taxon>Pseudomonadota</taxon>
        <taxon>Gammaproteobacteria</taxon>
        <taxon>Oceanospirillales</taxon>
        <taxon>Saccharospirillaceae</taxon>
        <taxon>Reinekea</taxon>
    </lineage>
</organism>
<dbReference type="GO" id="GO:0009014">
    <property type="term" value="F:succinyl-diaminopimelate desuccinylase activity"/>
    <property type="evidence" value="ECO:0007669"/>
    <property type="project" value="UniProtKB-EC"/>
</dbReference>
<dbReference type="HOGENOM" id="CLU_152557_0_0_6"/>
<dbReference type="EC" id="3.5.1.18" evidence="1"/>
<dbReference type="AlphaFoldDB" id="A4BC12"/>
<protein>
    <submittedName>
        <fullName evidence="1">Succinyl-diaminopimelate desuccinylase</fullName>
        <ecNumber evidence="1">3.5.1.18</ecNumber>
    </submittedName>
</protein>
<gene>
    <name evidence="1" type="ORF">MED297_01710</name>
</gene>